<evidence type="ECO:0000313" key="9">
    <source>
        <dbReference type="Proteomes" id="UP001275084"/>
    </source>
</evidence>
<dbReference type="Gene3D" id="2.170.270.10">
    <property type="entry name" value="SET domain"/>
    <property type="match status" value="1"/>
</dbReference>
<proteinExistence type="predicted"/>
<dbReference type="InterPro" id="IPR019787">
    <property type="entry name" value="Znf_PHD-finger"/>
</dbReference>
<dbReference type="InterPro" id="IPR001214">
    <property type="entry name" value="SET_dom"/>
</dbReference>
<feature type="compositionally biased region" description="Polar residues" evidence="5">
    <location>
        <begin position="778"/>
        <end position="790"/>
    </location>
</feature>
<protein>
    <recommendedName>
        <fullName evidence="10">SET domain-containing protein</fullName>
    </recommendedName>
</protein>
<dbReference type="GO" id="GO:0034967">
    <property type="term" value="C:Set3 complex"/>
    <property type="evidence" value="ECO:0007669"/>
    <property type="project" value="TreeGrafter"/>
</dbReference>
<dbReference type="SUPFAM" id="SSF57903">
    <property type="entry name" value="FYVE/PHD zinc finger"/>
    <property type="match status" value="1"/>
</dbReference>
<evidence type="ECO:0000259" key="7">
    <source>
        <dbReference type="SMART" id="SM00317"/>
    </source>
</evidence>
<feature type="region of interest" description="Disordered" evidence="5">
    <location>
        <begin position="486"/>
        <end position="671"/>
    </location>
</feature>
<gene>
    <name evidence="8" type="ORF">B0T25DRAFT_203441</name>
</gene>
<reference evidence="8" key="2">
    <citation type="submission" date="2023-06" db="EMBL/GenBank/DDBJ databases">
        <authorList>
            <consortium name="Lawrence Berkeley National Laboratory"/>
            <person name="Haridas S."/>
            <person name="Hensen N."/>
            <person name="Bonometti L."/>
            <person name="Westerberg I."/>
            <person name="Brannstrom I.O."/>
            <person name="Guillou S."/>
            <person name="Cros-Aarteil S."/>
            <person name="Calhoun S."/>
            <person name="Kuo A."/>
            <person name="Mondo S."/>
            <person name="Pangilinan J."/>
            <person name="Riley R."/>
            <person name="Labutti K."/>
            <person name="Andreopoulos B."/>
            <person name="Lipzen A."/>
            <person name="Chen C."/>
            <person name="Yanf M."/>
            <person name="Daum C."/>
            <person name="Ng V."/>
            <person name="Clum A."/>
            <person name="Steindorff A."/>
            <person name="Ohm R."/>
            <person name="Martin F."/>
            <person name="Silar P."/>
            <person name="Natvig D."/>
            <person name="Lalanne C."/>
            <person name="Gautier V."/>
            <person name="Ament-Velasquez S.L."/>
            <person name="Kruys A."/>
            <person name="Hutchinson M.I."/>
            <person name="Powell A.J."/>
            <person name="Barry K."/>
            <person name="Miller A.N."/>
            <person name="Grigoriev I.V."/>
            <person name="Debuchy R."/>
            <person name="Gladieux P."/>
            <person name="Thoren M.H."/>
            <person name="Johannesson H."/>
        </authorList>
    </citation>
    <scope>NUCLEOTIDE SEQUENCE</scope>
    <source>
        <strain evidence="8">CBS 955.72</strain>
    </source>
</reference>
<dbReference type="GO" id="GO:0006325">
    <property type="term" value="P:chromatin organization"/>
    <property type="evidence" value="ECO:0007669"/>
    <property type="project" value="UniProtKB-KW"/>
</dbReference>
<dbReference type="SMART" id="SM00249">
    <property type="entry name" value="PHD"/>
    <property type="match status" value="1"/>
</dbReference>
<feature type="compositionally biased region" description="Basic residues" evidence="5">
    <location>
        <begin position="165"/>
        <end position="174"/>
    </location>
</feature>
<sequence>MTDKLPPLSTPIVPSQHSNSLPALAPAQHVGRKQETVEEEPYTIKCICGFADDDGNTIYCERCDTWQHIECYYPNNIEDALTVDFAHSCVDCEPRSLDRQKAAERQRARTKNVPVVEEEATDKKPKRPPSKSHKKKPKPTELQLNGHHPVTEHTKHPSPHDHPPTHTKKTKTSHKSSQSMSSQAPKRSPSYGNGRTNHGHPPSPATTPPDLPDDLEIHSYSDGFLSLYNDQTVPIVRVNSFAGLQVSNTMSDWLRDPEKLQKETGCSHHDVFPKSPANIESLKVNLDVEQTKKALAPSTLLQWQCLKAPTTIAKDIPLIELNGQIGFQASYSKDPENRWVELSSPLPFVLFHPMLPIYIDTRREGSEARFVRRSCRPNAVLETYLSDGREYHFWLVSDRQITAKEEITIPWDFRLPNHRKPRMLRILGLGDDEIGALAEPIIDEMEYQDIAAWVHLVLSEHGGCACNLGTDCAFARFHRNYYGKTQMRTNPTVPNAPNGAPKSKKRKPKTQHAISPTSTGHATNSRAASEGHMDDVIEHDGRSVSGSSRSKPPSRDMTPTARQGSFDTLGILTEPTDRDKRKVTMIEDSFRRMEQQQHHPQPPRKRKRVSDGTTTSTSKTKTSKTNSAVQTPTLPNGFTERHYVDAGTSRSKSGSPASTESPHSTHAPRKPGLEEIELAAMASRRLSGGPRATYCDASVQTDPEEGAWYGDLTLPPSPRRKYVSLAKRLMDNRHRLRSEAEQKRKLLEEQVSALHIDSPTDAKTPIPSPNPGKEPDLTESNVLPSVSETNDIPMPDAPAVSPTVLKPNGVSMTANPIKIKSPDLRVQMPPVPAFGSPTMSAPSTASTPLSAGASMVQSPFSVNPFANPFAPSPVNGSVAAPSPVKKKLSLRDYTKSRMNKGAASRPSIGTTILKPISNSDDPKSATSVENSGALDSPTAERLDEVTSSAAPSIVTMATATANEPV</sequence>
<evidence type="ECO:0000256" key="2">
    <source>
        <dbReference type="ARBA" id="ARBA00022771"/>
    </source>
</evidence>
<dbReference type="Pfam" id="PF00856">
    <property type="entry name" value="SET"/>
    <property type="match status" value="1"/>
</dbReference>
<feature type="compositionally biased region" description="Polar residues" evidence="5">
    <location>
        <begin position="945"/>
        <end position="965"/>
    </location>
</feature>
<name>A0AAJ0HIK6_9PEZI</name>
<feature type="domain" description="SET" evidence="7">
    <location>
        <begin position="291"/>
        <end position="418"/>
    </location>
</feature>
<keyword evidence="4" id="KW-0156">Chromatin regulator</keyword>
<feature type="region of interest" description="Disordered" evidence="5">
    <location>
        <begin position="753"/>
        <end position="797"/>
    </location>
</feature>
<organism evidence="8 9">
    <name type="scientific">Lasiosphaeria hispida</name>
    <dbReference type="NCBI Taxonomy" id="260671"/>
    <lineage>
        <taxon>Eukaryota</taxon>
        <taxon>Fungi</taxon>
        <taxon>Dikarya</taxon>
        <taxon>Ascomycota</taxon>
        <taxon>Pezizomycotina</taxon>
        <taxon>Sordariomycetes</taxon>
        <taxon>Sordariomycetidae</taxon>
        <taxon>Sordariales</taxon>
        <taxon>Lasiosphaeriaceae</taxon>
        <taxon>Lasiosphaeria</taxon>
    </lineage>
</organism>
<feature type="compositionally biased region" description="Basic and acidic residues" evidence="5">
    <location>
        <begin position="529"/>
        <end position="542"/>
    </location>
</feature>
<feature type="compositionally biased region" description="Pro residues" evidence="5">
    <location>
        <begin position="201"/>
        <end position="210"/>
    </location>
</feature>
<evidence type="ECO:0000256" key="4">
    <source>
        <dbReference type="ARBA" id="ARBA00022853"/>
    </source>
</evidence>
<feature type="compositionally biased region" description="Basic residues" evidence="5">
    <location>
        <begin position="124"/>
        <end position="137"/>
    </location>
</feature>
<dbReference type="Gene3D" id="3.30.40.10">
    <property type="entry name" value="Zinc/RING finger domain, C3HC4 (zinc finger)"/>
    <property type="match status" value="1"/>
</dbReference>
<dbReference type="PANTHER" id="PTHR46462:SF3">
    <property type="entry name" value="UPSET, ISOFORM A"/>
    <property type="match status" value="1"/>
</dbReference>
<accession>A0AAJ0HIK6</accession>
<feature type="compositionally biased region" description="Polar residues" evidence="5">
    <location>
        <begin position="486"/>
        <end position="495"/>
    </location>
</feature>
<dbReference type="SMART" id="SM00317">
    <property type="entry name" value="SET"/>
    <property type="match status" value="1"/>
</dbReference>
<evidence type="ECO:0000256" key="5">
    <source>
        <dbReference type="SAM" id="MobiDB-lite"/>
    </source>
</evidence>
<feature type="compositionally biased region" description="Polar residues" evidence="5">
    <location>
        <begin position="916"/>
        <end position="930"/>
    </location>
</feature>
<keyword evidence="1" id="KW-0479">Metal-binding</keyword>
<feature type="region of interest" description="Disordered" evidence="5">
    <location>
        <begin position="1"/>
        <end position="20"/>
    </location>
</feature>
<feature type="compositionally biased region" description="Polar residues" evidence="5">
    <location>
        <begin position="178"/>
        <end position="196"/>
    </location>
</feature>
<feature type="compositionally biased region" description="Polar residues" evidence="5">
    <location>
        <begin position="512"/>
        <end position="527"/>
    </location>
</feature>
<dbReference type="SUPFAM" id="SSF82199">
    <property type="entry name" value="SET domain"/>
    <property type="match status" value="1"/>
</dbReference>
<feature type="region of interest" description="Disordered" evidence="5">
    <location>
        <begin position="101"/>
        <end position="216"/>
    </location>
</feature>
<dbReference type="Pfam" id="PF00628">
    <property type="entry name" value="PHD"/>
    <property type="match status" value="1"/>
</dbReference>
<keyword evidence="2" id="KW-0863">Zinc-finger</keyword>
<keyword evidence="9" id="KW-1185">Reference proteome</keyword>
<evidence type="ECO:0000259" key="6">
    <source>
        <dbReference type="SMART" id="SM00249"/>
    </source>
</evidence>
<evidence type="ECO:0008006" key="10">
    <source>
        <dbReference type="Google" id="ProtNLM"/>
    </source>
</evidence>
<feature type="compositionally biased region" description="Basic and acidic residues" evidence="5">
    <location>
        <begin position="575"/>
        <end position="597"/>
    </location>
</feature>
<dbReference type="Proteomes" id="UP001275084">
    <property type="component" value="Unassembled WGS sequence"/>
</dbReference>
<dbReference type="InterPro" id="IPR046341">
    <property type="entry name" value="SET_dom_sf"/>
</dbReference>
<feature type="compositionally biased region" description="Polar residues" evidence="5">
    <location>
        <begin position="648"/>
        <end position="664"/>
    </location>
</feature>
<comment type="caution">
    <text evidence="8">The sequence shown here is derived from an EMBL/GenBank/DDBJ whole genome shotgun (WGS) entry which is preliminary data.</text>
</comment>
<dbReference type="CDD" id="cd15570">
    <property type="entry name" value="PHD_Bye1p_SIZ1_like"/>
    <property type="match status" value="1"/>
</dbReference>
<dbReference type="InterPro" id="IPR011011">
    <property type="entry name" value="Znf_FYVE_PHD"/>
</dbReference>
<dbReference type="GO" id="GO:0008270">
    <property type="term" value="F:zinc ion binding"/>
    <property type="evidence" value="ECO:0007669"/>
    <property type="project" value="UniProtKB-KW"/>
</dbReference>
<feature type="region of interest" description="Disordered" evidence="5">
    <location>
        <begin position="896"/>
        <end position="965"/>
    </location>
</feature>
<feature type="domain" description="Zinc finger PHD-type" evidence="6">
    <location>
        <begin position="45"/>
        <end position="93"/>
    </location>
</feature>
<feature type="compositionally biased region" description="Low complexity" evidence="5">
    <location>
        <begin position="613"/>
        <end position="625"/>
    </location>
</feature>
<dbReference type="InterPro" id="IPR013083">
    <property type="entry name" value="Znf_RING/FYVE/PHD"/>
</dbReference>
<feature type="compositionally biased region" description="Basic and acidic residues" evidence="5">
    <location>
        <begin position="149"/>
        <end position="164"/>
    </location>
</feature>
<dbReference type="GO" id="GO:0006355">
    <property type="term" value="P:regulation of DNA-templated transcription"/>
    <property type="evidence" value="ECO:0007669"/>
    <property type="project" value="TreeGrafter"/>
</dbReference>
<evidence type="ECO:0000313" key="8">
    <source>
        <dbReference type="EMBL" id="KAK3353165.1"/>
    </source>
</evidence>
<dbReference type="InterPro" id="IPR001965">
    <property type="entry name" value="Znf_PHD"/>
</dbReference>
<dbReference type="AlphaFoldDB" id="A0AAJ0HIK6"/>
<keyword evidence="3" id="KW-0862">Zinc</keyword>
<reference evidence="8" key="1">
    <citation type="journal article" date="2023" name="Mol. Phylogenet. Evol.">
        <title>Genome-scale phylogeny and comparative genomics of the fungal order Sordariales.</title>
        <authorList>
            <person name="Hensen N."/>
            <person name="Bonometti L."/>
            <person name="Westerberg I."/>
            <person name="Brannstrom I.O."/>
            <person name="Guillou S."/>
            <person name="Cros-Aarteil S."/>
            <person name="Calhoun S."/>
            <person name="Haridas S."/>
            <person name="Kuo A."/>
            <person name="Mondo S."/>
            <person name="Pangilinan J."/>
            <person name="Riley R."/>
            <person name="LaButti K."/>
            <person name="Andreopoulos B."/>
            <person name="Lipzen A."/>
            <person name="Chen C."/>
            <person name="Yan M."/>
            <person name="Daum C."/>
            <person name="Ng V."/>
            <person name="Clum A."/>
            <person name="Steindorff A."/>
            <person name="Ohm R.A."/>
            <person name="Martin F."/>
            <person name="Silar P."/>
            <person name="Natvig D.O."/>
            <person name="Lalanne C."/>
            <person name="Gautier V."/>
            <person name="Ament-Velasquez S.L."/>
            <person name="Kruys A."/>
            <person name="Hutchinson M.I."/>
            <person name="Powell A.J."/>
            <person name="Barry K."/>
            <person name="Miller A.N."/>
            <person name="Grigoriev I.V."/>
            <person name="Debuchy R."/>
            <person name="Gladieux P."/>
            <person name="Hiltunen Thoren M."/>
            <person name="Johannesson H."/>
        </authorList>
    </citation>
    <scope>NUCLEOTIDE SEQUENCE</scope>
    <source>
        <strain evidence="8">CBS 955.72</strain>
    </source>
</reference>
<dbReference type="EMBL" id="JAUIQD010000004">
    <property type="protein sequence ID" value="KAK3353165.1"/>
    <property type="molecule type" value="Genomic_DNA"/>
</dbReference>
<dbReference type="GO" id="GO:0070210">
    <property type="term" value="C:Rpd3L-Expanded complex"/>
    <property type="evidence" value="ECO:0007669"/>
    <property type="project" value="TreeGrafter"/>
</dbReference>
<evidence type="ECO:0000256" key="3">
    <source>
        <dbReference type="ARBA" id="ARBA00022833"/>
    </source>
</evidence>
<dbReference type="PANTHER" id="PTHR46462">
    <property type="entry name" value="UPSET, ISOFORM A"/>
    <property type="match status" value="1"/>
</dbReference>
<feature type="compositionally biased region" description="Polar residues" evidence="5">
    <location>
        <begin position="626"/>
        <end position="636"/>
    </location>
</feature>
<evidence type="ECO:0000256" key="1">
    <source>
        <dbReference type="ARBA" id="ARBA00022723"/>
    </source>
</evidence>